<evidence type="ECO:0008006" key="5">
    <source>
        <dbReference type="Google" id="ProtNLM"/>
    </source>
</evidence>
<dbReference type="PROSITE" id="PS00061">
    <property type="entry name" value="ADH_SHORT"/>
    <property type="match status" value="1"/>
</dbReference>
<dbReference type="PANTHER" id="PTHR42760">
    <property type="entry name" value="SHORT-CHAIN DEHYDROGENASES/REDUCTASES FAMILY MEMBER"/>
    <property type="match status" value="1"/>
</dbReference>
<organism evidence="3 4">
    <name type="scientific">Vagococcus elongatus</name>
    <dbReference type="NCBI Taxonomy" id="180344"/>
    <lineage>
        <taxon>Bacteria</taxon>
        <taxon>Bacillati</taxon>
        <taxon>Bacillota</taxon>
        <taxon>Bacilli</taxon>
        <taxon>Lactobacillales</taxon>
        <taxon>Enterococcaceae</taxon>
        <taxon>Vagococcus</taxon>
    </lineage>
</organism>
<evidence type="ECO:0000256" key="2">
    <source>
        <dbReference type="ARBA" id="ARBA00023002"/>
    </source>
</evidence>
<comment type="caution">
    <text evidence="3">The sequence shown here is derived from an EMBL/GenBank/DDBJ whole genome shotgun (WGS) entry which is preliminary data.</text>
</comment>
<dbReference type="SUPFAM" id="SSF51735">
    <property type="entry name" value="NAD(P)-binding Rossmann-fold domains"/>
    <property type="match status" value="1"/>
</dbReference>
<dbReference type="GO" id="GO:0016616">
    <property type="term" value="F:oxidoreductase activity, acting on the CH-OH group of donors, NAD or NADP as acceptor"/>
    <property type="evidence" value="ECO:0007669"/>
    <property type="project" value="TreeGrafter"/>
</dbReference>
<keyword evidence="4" id="KW-1185">Reference proteome</keyword>
<dbReference type="InterPro" id="IPR020904">
    <property type="entry name" value="Sc_DH/Rdtase_CS"/>
</dbReference>
<dbReference type="FunFam" id="3.40.50.720:FF:000084">
    <property type="entry name" value="Short-chain dehydrogenase reductase"/>
    <property type="match status" value="1"/>
</dbReference>
<dbReference type="NCBIfam" id="NF005559">
    <property type="entry name" value="PRK07231.1"/>
    <property type="match status" value="1"/>
</dbReference>
<dbReference type="CDD" id="cd05233">
    <property type="entry name" value="SDR_c"/>
    <property type="match status" value="1"/>
</dbReference>
<dbReference type="PRINTS" id="PR00081">
    <property type="entry name" value="GDHRDH"/>
</dbReference>
<dbReference type="AlphaFoldDB" id="A0A430B5A8"/>
<proteinExistence type="inferred from homology"/>
<dbReference type="RefSeq" id="WP_126805994.1">
    <property type="nucleotide sequence ID" value="NZ_NGKA01000001.1"/>
</dbReference>
<dbReference type="OrthoDB" id="9803333at2"/>
<protein>
    <recommendedName>
        <fullName evidence="5">Short-chain dehydrogenase</fullName>
    </recommendedName>
</protein>
<dbReference type="Pfam" id="PF13561">
    <property type="entry name" value="adh_short_C2"/>
    <property type="match status" value="1"/>
</dbReference>
<dbReference type="InterPro" id="IPR002347">
    <property type="entry name" value="SDR_fam"/>
</dbReference>
<sequence>MRLKDKVAVITGGAMGMGKGTAEVFAKEGAKVILIDFSKDLIKTQEELKENDFLVETFQVDVRDKEKLKEIYQNIFDKYGHLDILVNAAGIGTQASFFNADGKILSDMMDINFGGIWNSCQAAIPFMLKNNYGKVINFASVTGVMVVDPSMTAYAASKGAIMALTKALAVEFAPKNITVNAILPGMINTPMTQKSSKEANPSDPQKILDGLAKTVPMGRLGTAEEAGKVALFLATEDSSYVTGSAIVFDGGSTLPESPGSGWQPEDE</sequence>
<dbReference type="GO" id="GO:0008206">
    <property type="term" value="P:bile acid metabolic process"/>
    <property type="evidence" value="ECO:0007669"/>
    <property type="project" value="UniProtKB-ARBA"/>
</dbReference>
<dbReference type="EMBL" id="NGKA01000001">
    <property type="protein sequence ID" value="RSU15524.1"/>
    <property type="molecule type" value="Genomic_DNA"/>
</dbReference>
<reference evidence="3 4" key="1">
    <citation type="submission" date="2017-05" db="EMBL/GenBank/DDBJ databases">
        <title>Vagococcus spp. assemblies.</title>
        <authorList>
            <person name="Gulvik C.A."/>
        </authorList>
    </citation>
    <scope>NUCLEOTIDE SEQUENCE [LARGE SCALE GENOMIC DNA]</scope>
    <source>
        <strain evidence="3 4">CCUG 51432</strain>
    </source>
</reference>
<evidence type="ECO:0000256" key="1">
    <source>
        <dbReference type="ARBA" id="ARBA00006484"/>
    </source>
</evidence>
<keyword evidence="2" id="KW-0560">Oxidoreductase</keyword>
<accession>A0A430B5A8</accession>
<evidence type="ECO:0000313" key="4">
    <source>
        <dbReference type="Proteomes" id="UP000287605"/>
    </source>
</evidence>
<dbReference type="Proteomes" id="UP000287605">
    <property type="component" value="Unassembled WGS sequence"/>
</dbReference>
<gene>
    <name evidence="3" type="ORF">CBF29_00140</name>
</gene>
<name>A0A430B5A8_9ENTE</name>
<dbReference type="PANTHER" id="PTHR42760:SF124">
    <property type="entry name" value="SHORT-CHAIN DEHYDROGENASE_REDUCTASE"/>
    <property type="match status" value="1"/>
</dbReference>
<dbReference type="Gene3D" id="3.40.50.720">
    <property type="entry name" value="NAD(P)-binding Rossmann-like Domain"/>
    <property type="match status" value="1"/>
</dbReference>
<dbReference type="PRINTS" id="PR00080">
    <property type="entry name" value="SDRFAMILY"/>
</dbReference>
<dbReference type="InterPro" id="IPR036291">
    <property type="entry name" value="NAD(P)-bd_dom_sf"/>
</dbReference>
<evidence type="ECO:0000313" key="3">
    <source>
        <dbReference type="EMBL" id="RSU15524.1"/>
    </source>
</evidence>
<comment type="similarity">
    <text evidence="1">Belongs to the short-chain dehydrogenases/reductases (SDR) family.</text>
</comment>